<evidence type="ECO:0000313" key="2">
    <source>
        <dbReference type="Proteomes" id="UP000182932"/>
    </source>
</evidence>
<reference evidence="1 2" key="1">
    <citation type="submission" date="2016-10" db="EMBL/GenBank/DDBJ databases">
        <authorList>
            <person name="Varghese N."/>
            <person name="Submissions S."/>
        </authorList>
    </citation>
    <scope>NUCLEOTIDE SEQUENCE [LARGE SCALE GENOMIC DNA]</scope>
    <source>
        <strain evidence="1 2">FF3</strain>
    </source>
</reference>
<gene>
    <name evidence="1" type="ORF">SAMN04487940_12177</name>
</gene>
<evidence type="ECO:0000313" key="1">
    <source>
        <dbReference type="EMBL" id="SEK05312.1"/>
    </source>
</evidence>
<comment type="caution">
    <text evidence="1">The sequence shown here is derived from an EMBL/GenBank/DDBJ whole genome shotgun (WGS) entry which is preliminary data.</text>
</comment>
<protein>
    <submittedName>
        <fullName evidence="1">Uncharacterized protein</fullName>
    </submittedName>
</protein>
<keyword evidence="2" id="KW-1185">Reference proteome</keyword>
<dbReference type="EMBL" id="FNYY01000021">
    <property type="protein sequence ID" value="SEK05312.1"/>
    <property type="molecule type" value="Genomic_DNA"/>
</dbReference>
<proteinExistence type="predicted"/>
<organism evidence="1 2">
    <name type="scientific">Marinovum algicola</name>
    <dbReference type="NCBI Taxonomy" id="42444"/>
    <lineage>
        <taxon>Bacteria</taxon>
        <taxon>Pseudomonadati</taxon>
        <taxon>Pseudomonadota</taxon>
        <taxon>Alphaproteobacteria</taxon>
        <taxon>Rhodobacterales</taxon>
        <taxon>Roseobacteraceae</taxon>
        <taxon>Marinovum</taxon>
    </lineage>
</organism>
<name>A0A975ZQG1_9RHOB</name>
<dbReference type="AlphaFoldDB" id="A0A975ZQG1"/>
<dbReference type="GeneID" id="80820466"/>
<dbReference type="Proteomes" id="UP000182932">
    <property type="component" value="Unassembled WGS sequence"/>
</dbReference>
<sequence>MVTKSNATDFHLRAKAILAVRHGRELAELLLTTRGLPIGEVRSAILSACIRRLQCGEVTDGRDLTVIEAMLENVAAVLPNEVVDVRVDWCLATGEDGEEFWCAENVPVYSQRGEILFELQIRMKRFLEVRQRFIDQVNAERLERQHLR</sequence>
<dbReference type="RefSeq" id="WP_074839000.1">
    <property type="nucleotide sequence ID" value="NZ_FNYY01000021.1"/>
</dbReference>
<accession>A0A975ZQG1</accession>